<dbReference type="Gene3D" id="1.10.760.10">
    <property type="entry name" value="Cytochrome c-like domain"/>
    <property type="match status" value="4"/>
</dbReference>
<dbReference type="PANTHER" id="PTHR33546:SF1">
    <property type="entry name" value="LARGE, MULTIFUNCTIONAL SECRETED PROTEIN"/>
    <property type="match status" value="1"/>
</dbReference>
<dbReference type="InterPro" id="IPR009056">
    <property type="entry name" value="Cyt_c-like_dom"/>
</dbReference>
<organism evidence="6 7">
    <name type="scientific">Candidatus Schekmanbacteria bacterium RBG_16_38_11</name>
    <dbReference type="NCBI Taxonomy" id="1817880"/>
    <lineage>
        <taxon>Bacteria</taxon>
        <taxon>Candidatus Schekmaniibacteriota</taxon>
    </lineage>
</organism>
<evidence type="ECO:0000313" key="6">
    <source>
        <dbReference type="EMBL" id="OGL43626.1"/>
    </source>
</evidence>
<dbReference type="EMBL" id="MGDF01000181">
    <property type="protein sequence ID" value="OGL43626.1"/>
    <property type="molecule type" value="Genomic_DNA"/>
</dbReference>
<sequence>MRFFKSGLKRWQRVAEMSLLILILFSFLPLNIYSQKNSNYFPENPLEGSKIFVIKGCVKCHAIRGEGGNIGPDLGKITFKNTLLDMAGIMWNHFPFMSERMEEEKIDWPKFSSGEMSSLIAYLYYINYFDEPGNAKKGEALFSEKGCAKCHVVEGRGGNAGPSLSKFKRDYSPIFMAQAMWNHGSEMEATMKKLGIKRPQFKDKEMIDLSAYVRREARGEKREYGFMLPGNPKEGKRQFNQKGCIKCHSINGIGGKVGPDLGKKAEELRRSLNEVAGLMWNHWPNMYKKMIEMKIVVPSFSGKEMADIIAYLYFLGYFDEKGDIKKGEINFKEKGCIKCHNFKGKEMVGPDLRKLTNTTSSIEVAADMWNHAPMMKDKMTKLKVQWPKFKKGEVADLMEYLRFLKR</sequence>
<dbReference type="SUPFAM" id="SSF46626">
    <property type="entry name" value="Cytochrome c"/>
    <property type="match status" value="4"/>
</dbReference>
<name>A0A1F7RPY9_9BACT</name>
<evidence type="ECO:0000256" key="1">
    <source>
        <dbReference type="ARBA" id="ARBA00022617"/>
    </source>
</evidence>
<feature type="domain" description="Cytochrome c" evidence="5">
    <location>
        <begin position="43"/>
        <end position="127"/>
    </location>
</feature>
<dbReference type="PANTHER" id="PTHR33546">
    <property type="entry name" value="LARGE, MULTIFUNCTIONAL SECRETED PROTEIN-RELATED"/>
    <property type="match status" value="1"/>
</dbReference>
<dbReference type="GO" id="GO:0046872">
    <property type="term" value="F:metal ion binding"/>
    <property type="evidence" value="ECO:0007669"/>
    <property type="project" value="UniProtKB-KW"/>
</dbReference>
<reference evidence="6 7" key="1">
    <citation type="journal article" date="2016" name="Nat. Commun.">
        <title>Thousands of microbial genomes shed light on interconnected biogeochemical processes in an aquifer system.</title>
        <authorList>
            <person name="Anantharaman K."/>
            <person name="Brown C.T."/>
            <person name="Hug L.A."/>
            <person name="Sharon I."/>
            <person name="Castelle C.J."/>
            <person name="Probst A.J."/>
            <person name="Thomas B.C."/>
            <person name="Singh A."/>
            <person name="Wilkins M.J."/>
            <person name="Karaoz U."/>
            <person name="Brodie E.L."/>
            <person name="Williams K.H."/>
            <person name="Hubbard S.S."/>
            <person name="Banfield J.F."/>
        </authorList>
    </citation>
    <scope>NUCLEOTIDE SEQUENCE [LARGE SCALE GENOMIC DNA]</scope>
</reference>
<dbReference type="PROSITE" id="PS51007">
    <property type="entry name" value="CYTC"/>
    <property type="match status" value="4"/>
</dbReference>
<protein>
    <recommendedName>
        <fullName evidence="5">Cytochrome c domain-containing protein</fullName>
    </recommendedName>
</protein>
<keyword evidence="2 4" id="KW-0479">Metal-binding</keyword>
<evidence type="ECO:0000313" key="7">
    <source>
        <dbReference type="Proteomes" id="UP000178435"/>
    </source>
</evidence>
<feature type="domain" description="Cytochrome c" evidence="5">
    <location>
        <begin position="322"/>
        <end position="405"/>
    </location>
</feature>
<feature type="domain" description="Cytochrome c" evidence="5">
    <location>
        <begin position="230"/>
        <end position="316"/>
    </location>
</feature>
<dbReference type="Proteomes" id="UP000178435">
    <property type="component" value="Unassembled WGS sequence"/>
</dbReference>
<gene>
    <name evidence="6" type="ORF">A2149_06320</name>
</gene>
<accession>A0A1F7RPY9</accession>
<feature type="domain" description="Cytochrome c" evidence="5">
    <location>
        <begin position="133"/>
        <end position="217"/>
    </location>
</feature>
<keyword evidence="1 4" id="KW-0349">Heme</keyword>
<dbReference type="GO" id="GO:0020037">
    <property type="term" value="F:heme binding"/>
    <property type="evidence" value="ECO:0007669"/>
    <property type="project" value="InterPro"/>
</dbReference>
<evidence type="ECO:0000259" key="5">
    <source>
        <dbReference type="PROSITE" id="PS51007"/>
    </source>
</evidence>
<dbReference type="Pfam" id="PF00034">
    <property type="entry name" value="Cytochrom_C"/>
    <property type="match status" value="4"/>
</dbReference>
<evidence type="ECO:0000256" key="3">
    <source>
        <dbReference type="ARBA" id="ARBA00023004"/>
    </source>
</evidence>
<dbReference type="InterPro" id="IPR036909">
    <property type="entry name" value="Cyt_c-like_dom_sf"/>
</dbReference>
<evidence type="ECO:0000256" key="2">
    <source>
        <dbReference type="ARBA" id="ARBA00022723"/>
    </source>
</evidence>
<keyword evidence="3 4" id="KW-0408">Iron</keyword>
<dbReference type="AlphaFoldDB" id="A0A1F7RPY9"/>
<comment type="caution">
    <text evidence="6">The sequence shown here is derived from an EMBL/GenBank/DDBJ whole genome shotgun (WGS) entry which is preliminary data.</text>
</comment>
<dbReference type="GO" id="GO:0009055">
    <property type="term" value="F:electron transfer activity"/>
    <property type="evidence" value="ECO:0007669"/>
    <property type="project" value="InterPro"/>
</dbReference>
<proteinExistence type="predicted"/>
<evidence type="ECO:0000256" key="4">
    <source>
        <dbReference type="PROSITE-ProRule" id="PRU00433"/>
    </source>
</evidence>